<dbReference type="InterPro" id="IPR001810">
    <property type="entry name" value="F-box_dom"/>
</dbReference>
<dbReference type="SUPFAM" id="SSF81383">
    <property type="entry name" value="F-box domain"/>
    <property type="match status" value="1"/>
</dbReference>
<dbReference type="InterPro" id="IPR050796">
    <property type="entry name" value="SCF_F-box_component"/>
</dbReference>
<feature type="region of interest" description="Disordered" evidence="1">
    <location>
        <begin position="1"/>
        <end position="23"/>
    </location>
</feature>
<dbReference type="EMBL" id="OX451737">
    <property type="protein sequence ID" value="CAI8600047.1"/>
    <property type="molecule type" value="Genomic_DNA"/>
</dbReference>
<evidence type="ECO:0000259" key="2">
    <source>
        <dbReference type="PROSITE" id="PS50181"/>
    </source>
</evidence>
<sequence length="417" mass="47014">MAAKDFSNTVTNGEEKPPRPYSSIDEKTLVQDWSWVVTDPMTVCSNTLVGDMLHSASVILRWTRSLYRWSVAMQLMVGGHDTTSACVFEVSLTLTLHFHSIPIQRKNLTSSETFTDRRRFLPHLRPPPHLPSSGFCKINLDATAPMDIHLIQKLLESQASLTQTVVPVFLPDELIMEIISLLDVKIIQRFMCVSKSWNTLISDKAFIEMHLKKPSRNPHFILPIMGFPLSSSIVLPVQQLLENHAINFAGDTDLSLEICDVVGSCNGLLCLLFHSTPHGDYEPGFCPFKFCFGCDYLTGTYKVVVLHTEHNKDRKRDDDGDVWISKVRVFSLGDNCWRRDIQTFPLAPLLWSNGVHLSGTVNWLAIRGAFTSTYDGGIIRVSLPVKQLVIVSLNLSTETYTEFLLHEGFVELPRVEP</sequence>
<dbReference type="Pfam" id="PF00646">
    <property type="entry name" value="F-box"/>
    <property type="match status" value="1"/>
</dbReference>
<dbReference type="AlphaFoldDB" id="A0AAV0ZVX2"/>
<dbReference type="SMART" id="SM00256">
    <property type="entry name" value="FBOX"/>
    <property type="match status" value="1"/>
</dbReference>
<evidence type="ECO:0000313" key="4">
    <source>
        <dbReference type="Proteomes" id="UP001157006"/>
    </source>
</evidence>
<dbReference type="PANTHER" id="PTHR31672">
    <property type="entry name" value="BNACNNG10540D PROTEIN"/>
    <property type="match status" value="1"/>
</dbReference>
<dbReference type="PROSITE" id="PS50181">
    <property type="entry name" value="FBOX"/>
    <property type="match status" value="1"/>
</dbReference>
<organism evidence="3 4">
    <name type="scientific">Vicia faba</name>
    <name type="common">Broad bean</name>
    <name type="synonym">Faba vulgaris</name>
    <dbReference type="NCBI Taxonomy" id="3906"/>
    <lineage>
        <taxon>Eukaryota</taxon>
        <taxon>Viridiplantae</taxon>
        <taxon>Streptophyta</taxon>
        <taxon>Embryophyta</taxon>
        <taxon>Tracheophyta</taxon>
        <taxon>Spermatophyta</taxon>
        <taxon>Magnoliopsida</taxon>
        <taxon>eudicotyledons</taxon>
        <taxon>Gunneridae</taxon>
        <taxon>Pentapetalae</taxon>
        <taxon>rosids</taxon>
        <taxon>fabids</taxon>
        <taxon>Fabales</taxon>
        <taxon>Fabaceae</taxon>
        <taxon>Papilionoideae</taxon>
        <taxon>50 kb inversion clade</taxon>
        <taxon>NPAAA clade</taxon>
        <taxon>Hologalegina</taxon>
        <taxon>IRL clade</taxon>
        <taxon>Fabeae</taxon>
        <taxon>Vicia</taxon>
    </lineage>
</organism>
<dbReference type="InterPro" id="IPR036047">
    <property type="entry name" value="F-box-like_dom_sf"/>
</dbReference>
<evidence type="ECO:0000313" key="3">
    <source>
        <dbReference type="EMBL" id="CAI8600047.1"/>
    </source>
</evidence>
<protein>
    <recommendedName>
        <fullName evidence="2">F-box domain-containing protein</fullName>
    </recommendedName>
</protein>
<dbReference type="PANTHER" id="PTHR31672:SF13">
    <property type="entry name" value="F-BOX PROTEIN CPR30-LIKE"/>
    <property type="match status" value="1"/>
</dbReference>
<proteinExistence type="predicted"/>
<dbReference type="Gene3D" id="1.20.1280.50">
    <property type="match status" value="1"/>
</dbReference>
<feature type="domain" description="F-box" evidence="2">
    <location>
        <begin position="164"/>
        <end position="209"/>
    </location>
</feature>
<name>A0AAV0ZVX2_VICFA</name>
<gene>
    <name evidence="3" type="ORF">VFH_II203760</name>
</gene>
<accession>A0AAV0ZVX2</accession>
<feature type="compositionally biased region" description="Basic and acidic residues" evidence="1">
    <location>
        <begin position="13"/>
        <end position="23"/>
    </location>
</feature>
<keyword evidence="4" id="KW-1185">Reference proteome</keyword>
<evidence type="ECO:0000256" key="1">
    <source>
        <dbReference type="SAM" id="MobiDB-lite"/>
    </source>
</evidence>
<feature type="compositionally biased region" description="Polar residues" evidence="1">
    <location>
        <begin position="1"/>
        <end position="12"/>
    </location>
</feature>
<reference evidence="3 4" key="1">
    <citation type="submission" date="2023-01" db="EMBL/GenBank/DDBJ databases">
        <authorList>
            <person name="Kreplak J."/>
        </authorList>
    </citation>
    <scope>NUCLEOTIDE SEQUENCE [LARGE SCALE GENOMIC DNA]</scope>
</reference>
<dbReference type="Proteomes" id="UP001157006">
    <property type="component" value="Chromosome 2"/>
</dbReference>